<dbReference type="OrthoDB" id="9775656at2"/>
<dbReference type="GO" id="GO:0004852">
    <property type="term" value="F:uroporphyrinogen-III synthase activity"/>
    <property type="evidence" value="ECO:0007669"/>
    <property type="project" value="InterPro"/>
</dbReference>
<dbReference type="NCBIfam" id="NF004584">
    <property type="entry name" value="PRK05928.2-1"/>
    <property type="match status" value="1"/>
</dbReference>
<evidence type="ECO:0000313" key="3">
    <source>
        <dbReference type="Proteomes" id="UP000247416"/>
    </source>
</evidence>
<comment type="caution">
    <text evidence="2">The sequence shown here is derived from an EMBL/GenBank/DDBJ whole genome shotgun (WGS) entry which is preliminary data.</text>
</comment>
<keyword evidence="3" id="KW-1185">Reference proteome</keyword>
<proteinExistence type="predicted"/>
<dbReference type="RefSeq" id="WP_107933257.1">
    <property type="nucleotide sequence ID" value="NZ_CP085009.1"/>
</dbReference>
<dbReference type="EMBL" id="QJTJ01000005">
    <property type="protein sequence ID" value="PYF07272.1"/>
    <property type="molecule type" value="Genomic_DNA"/>
</dbReference>
<dbReference type="PANTHER" id="PTHR40082">
    <property type="entry name" value="BLR5956 PROTEIN"/>
    <property type="match status" value="1"/>
</dbReference>
<dbReference type="InterPro" id="IPR003754">
    <property type="entry name" value="4pyrrol_synth_uPrphyn_synth"/>
</dbReference>
<dbReference type="SUPFAM" id="SSF69618">
    <property type="entry name" value="HemD-like"/>
    <property type="match status" value="1"/>
</dbReference>
<accession>A0A318TR15</accession>
<sequence>MSGLNHKCIALLGTRKIDEQINIIRQLGGSAVHRPAQGTVFFDSSFIGSEVKEIINGHFEWAIFTTGIGFEKLFEVAAEMGLEAALQAALEKMNIAIRGYKSANALKKRGLVPIVRDDDGSISGLLREMHDHDLKDKTVAVQLYGDPAVELINWLKGQQADFKEIIPYEHIPPQKEVLDQIMNEILTSKVDAVGFTSIQQVRFLFNYAVENNQDGELLHAFENHVLALPVGKVTGKALQERGVTRMIIPEDERIGSALMTLNKYYKETVTK</sequence>
<feature type="domain" description="Tetrapyrrole biosynthesis uroporphyrinogen III synthase" evidence="1">
    <location>
        <begin position="23"/>
        <end position="256"/>
    </location>
</feature>
<organism evidence="2 3">
    <name type="scientific">Ureibacillus chungkukjangi</name>
    <dbReference type="NCBI Taxonomy" id="1202712"/>
    <lineage>
        <taxon>Bacteria</taxon>
        <taxon>Bacillati</taxon>
        <taxon>Bacillota</taxon>
        <taxon>Bacilli</taxon>
        <taxon>Bacillales</taxon>
        <taxon>Caryophanaceae</taxon>
        <taxon>Ureibacillus</taxon>
    </lineage>
</organism>
<name>A0A318TR15_9BACL</name>
<dbReference type="Pfam" id="PF02602">
    <property type="entry name" value="HEM4"/>
    <property type="match status" value="1"/>
</dbReference>
<gene>
    <name evidence="2" type="ORF">BJ095_10562</name>
</gene>
<dbReference type="AlphaFoldDB" id="A0A318TR15"/>
<dbReference type="GO" id="GO:0006780">
    <property type="term" value="P:uroporphyrinogen III biosynthetic process"/>
    <property type="evidence" value="ECO:0007669"/>
    <property type="project" value="InterPro"/>
</dbReference>
<dbReference type="Gene3D" id="3.40.50.10090">
    <property type="match status" value="2"/>
</dbReference>
<dbReference type="Proteomes" id="UP000247416">
    <property type="component" value="Unassembled WGS sequence"/>
</dbReference>
<dbReference type="InterPro" id="IPR039793">
    <property type="entry name" value="UROS/Hem4"/>
</dbReference>
<evidence type="ECO:0000313" key="2">
    <source>
        <dbReference type="EMBL" id="PYF07272.1"/>
    </source>
</evidence>
<protein>
    <submittedName>
        <fullName evidence="2">Uroporphyrinogen-III synthase</fullName>
    </submittedName>
</protein>
<dbReference type="CDD" id="cd06578">
    <property type="entry name" value="HemD"/>
    <property type="match status" value="1"/>
</dbReference>
<evidence type="ECO:0000259" key="1">
    <source>
        <dbReference type="Pfam" id="PF02602"/>
    </source>
</evidence>
<dbReference type="InterPro" id="IPR036108">
    <property type="entry name" value="4pyrrol_syn_uPrphyn_synt_sf"/>
</dbReference>
<dbReference type="PANTHER" id="PTHR40082:SF1">
    <property type="entry name" value="BLR5956 PROTEIN"/>
    <property type="match status" value="1"/>
</dbReference>
<reference evidence="2 3" key="1">
    <citation type="submission" date="2018-06" db="EMBL/GenBank/DDBJ databases">
        <title>Genomic Encyclopedia of Archaeal and Bacterial Type Strains, Phase II (KMG-II): from individual species to whole genera.</title>
        <authorList>
            <person name="Goeker M."/>
        </authorList>
    </citation>
    <scope>NUCLEOTIDE SEQUENCE [LARGE SCALE GENOMIC DNA]</scope>
    <source>
        <strain evidence="2 3">KACC 16626</strain>
    </source>
</reference>